<sequence>MRIRRIVAVAVCAPLLTIAGAGAANAGEISGPPQDGFGTGGWTPVAGYVMQSICAFSGLNAYHPAGGGFPEKQPAFPTVQSYGMFVKAGLKDVVPAPGDACNGHTGEIASGG</sequence>
<name>A0ABT9D8Q9_9CELL</name>
<protein>
    <recommendedName>
        <fullName evidence="4">Secreted protein</fullName>
    </recommendedName>
</protein>
<comment type="caution">
    <text evidence="2">The sequence shown here is derived from an EMBL/GenBank/DDBJ whole genome shotgun (WGS) entry which is preliminary data.</text>
</comment>
<proteinExistence type="predicted"/>
<evidence type="ECO:0000313" key="2">
    <source>
        <dbReference type="EMBL" id="MDO8107284.1"/>
    </source>
</evidence>
<feature type="chain" id="PRO_5046784311" description="Secreted protein" evidence="1">
    <location>
        <begin position="24"/>
        <end position="112"/>
    </location>
</feature>
<keyword evidence="3" id="KW-1185">Reference proteome</keyword>
<dbReference type="EMBL" id="JAUQYP010000001">
    <property type="protein sequence ID" value="MDO8107284.1"/>
    <property type="molecule type" value="Genomic_DNA"/>
</dbReference>
<keyword evidence="1" id="KW-0732">Signal</keyword>
<accession>A0ABT9D8Q9</accession>
<organism evidence="2 3">
    <name type="scientific">Actinotalea lenta</name>
    <dbReference type="NCBI Taxonomy" id="3064654"/>
    <lineage>
        <taxon>Bacteria</taxon>
        <taxon>Bacillati</taxon>
        <taxon>Actinomycetota</taxon>
        <taxon>Actinomycetes</taxon>
        <taxon>Micrococcales</taxon>
        <taxon>Cellulomonadaceae</taxon>
        <taxon>Actinotalea</taxon>
    </lineage>
</organism>
<dbReference type="RefSeq" id="WP_304600915.1">
    <property type="nucleotide sequence ID" value="NZ_JAUQYO010000001.1"/>
</dbReference>
<feature type="signal peptide" evidence="1">
    <location>
        <begin position="1"/>
        <end position="23"/>
    </location>
</feature>
<evidence type="ECO:0008006" key="4">
    <source>
        <dbReference type="Google" id="ProtNLM"/>
    </source>
</evidence>
<evidence type="ECO:0000313" key="3">
    <source>
        <dbReference type="Proteomes" id="UP001232536"/>
    </source>
</evidence>
<gene>
    <name evidence="2" type="ORF">Q6348_08770</name>
</gene>
<evidence type="ECO:0000256" key="1">
    <source>
        <dbReference type="SAM" id="SignalP"/>
    </source>
</evidence>
<dbReference type="Proteomes" id="UP001232536">
    <property type="component" value="Unassembled WGS sequence"/>
</dbReference>
<reference evidence="2 3" key="1">
    <citation type="submission" date="2023-07" db="EMBL/GenBank/DDBJ databases">
        <title>Description of novel actinomycetes strains, isolated from tidal flat sediment.</title>
        <authorList>
            <person name="Lu C."/>
        </authorList>
    </citation>
    <scope>NUCLEOTIDE SEQUENCE [LARGE SCALE GENOMIC DNA]</scope>
    <source>
        <strain evidence="2 3">SYSU T00b441</strain>
    </source>
</reference>